<dbReference type="Gene3D" id="3.90.1150.30">
    <property type="match status" value="1"/>
</dbReference>
<name>A0ABU1RWU0_9GAMM</name>
<keyword evidence="1" id="KW-0238">DNA-binding</keyword>
<dbReference type="SUPFAM" id="SSF142906">
    <property type="entry name" value="YjbR-like"/>
    <property type="match status" value="1"/>
</dbReference>
<dbReference type="Proteomes" id="UP001254759">
    <property type="component" value="Unassembled WGS sequence"/>
</dbReference>
<protein>
    <submittedName>
        <fullName evidence="1">DNA-binding protein (MmcQ/YjbR family)</fullName>
    </submittedName>
</protein>
<comment type="caution">
    <text evidence="1">The sequence shown here is derived from an EMBL/GenBank/DDBJ whole genome shotgun (WGS) entry which is preliminary data.</text>
</comment>
<dbReference type="EMBL" id="JAVDTT010000006">
    <property type="protein sequence ID" value="MDR6843227.1"/>
    <property type="molecule type" value="Genomic_DNA"/>
</dbReference>
<keyword evidence="2" id="KW-1185">Reference proteome</keyword>
<dbReference type="PANTHER" id="PTHR35145">
    <property type="entry name" value="CYTOPLASMIC PROTEIN-RELATED"/>
    <property type="match status" value="1"/>
</dbReference>
<dbReference type="RefSeq" id="WP_310096221.1">
    <property type="nucleotide sequence ID" value="NZ_JAVDTT010000006.1"/>
</dbReference>
<proteinExistence type="predicted"/>
<evidence type="ECO:0000313" key="1">
    <source>
        <dbReference type="EMBL" id="MDR6843227.1"/>
    </source>
</evidence>
<dbReference type="PANTHER" id="PTHR35145:SF1">
    <property type="entry name" value="CYTOPLASMIC PROTEIN"/>
    <property type="match status" value="1"/>
</dbReference>
<dbReference type="InterPro" id="IPR058532">
    <property type="entry name" value="YjbR/MT2646/Rv2570-like"/>
</dbReference>
<dbReference type="GO" id="GO:0003677">
    <property type="term" value="F:DNA binding"/>
    <property type="evidence" value="ECO:0007669"/>
    <property type="project" value="UniProtKB-KW"/>
</dbReference>
<gene>
    <name evidence="1" type="ORF">J2W94_003540</name>
</gene>
<organism evidence="1 2">
    <name type="scientific">Pseudoxanthomonas sacheonensis</name>
    <dbReference type="NCBI Taxonomy" id="443615"/>
    <lineage>
        <taxon>Bacteria</taxon>
        <taxon>Pseudomonadati</taxon>
        <taxon>Pseudomonadota</taxon>
        <taxon>Gammaproteobacteria</taxon>
        <taxon>Lysobacterales</taxon>
        <taxon>Lysobacteraceae</taxon>
        <taxon>Pseudoxanthomonas</taxon>
    </lineage>
</organism>
<reference evidence="1 2" key="1">
    <citation type="submission" date="2023-07" db="EMBL/GenBank/DDBJ databases">
        <title>Sorghum-associated microbial communities from plants grown in Nebraska, USA.</title>
        <authorList>
            <person name="Schachtman D."/>
        </authorList>
    </citation>
    <scope>NUCLEOTIDE SEQUENCE [LARGE SCALE GENOMIC DNA]</scope>
    <source>
        <strain evidence="1 2">BE107</strain>
    </source>
</reference>
<dbReference type="InterPro" id="IPR007351">
    <property type="entry name" value="YjbR"/>
</dbReference>
<evidence type="ECO:0000313" key="2">
    <source>
        <dbReference type="Proteomes" id="UP001254759"/>
    </source>
</evidence>
<dbReference type="InterPro" id="IPR038056">
    <property type="entry name" value="YjbR-like_sf"/>
</dbReference>
<sequence>MDTKQLKEFCARLPGASAQLHGAPANILVYAVGGKRFAHFKTSQPEQWRFSIKVSSERFLELTDIPGIKPARWLARFHWVTIVDVRSVPADYLRELVEWSYHKALGSLSKARRAAFLSSSP</sequence>
<accession>A0ABU1RWU0</accession>
<dbReference type="Pfam" id="PF04237">
    <property type="entry name" value="YjbR"/>
    <property type="match status" value="1"/>
</dbReference>